<evidence type="ECO:0000313" key="1">
    <source>
        <dbReference type="EMBL" id="SVD91660.1"/>
    </source>
</evidence>
<gene>
    <name evidence="1" type="ORF">METZ01_LOCUS444514</name>
</gene>
<reference evidence="1" key="1">
    <citation type="submission" date="2018-05" db="EMBL/GenBank/DDBJ databases">
        <authorList>
            <person name="Lanie J.A."/>
            <person name="Ng W.-L."/>
            <person name="Kazmierczak K.M."/>
            <person name="Andrzejewski T.M."/>
            <person name="Davidsen T.M."/>
            <person name="Wayne K.J."/>
            <person name="Tettelin H."/>
            <person name="Glass J.I."/>
            <person name="Rusch D."/>
            <person name="Podicherti R."/>
            <person name="Tsui H.-C.T."/>
            <person name="Winkler M.E."/>
        </authorList>
    </citation>
    <scope>NUCLEOTIDE SEQUENCE</scope>
</reference>
<organism evidence="1">
    <name type="scientific">marine metagenome</name>
    <dbReference type="NCBI Taxonomy" id="408172"/>
    <lineage>
        <taxon>unclassified sequences</taxon>
        <taxon>metagenomes</taxon>
        <taxon>ecological metagenomes</taxon>
    </lineage>
</organism>
<sequence>MNILGYADKFSVMQNGSIEFKVSCQNIKKYNAALLKIVQGDINDKGPGYKEIKLKDNLGGP</sequence>
<feature type="non-terminal residue" evidence="1">
    <location>
        <position position="61"/>
    </location>
</feature>
<protein>
    <submittedName>
        <fullName evidence="1">Uncharacterized protein</fullName>
    </submittedName>
</protein>
<accession>A0A382Z8P3</accession>
<proteinExistence type="predicted"/>
<dbReference type="EMBL" id="UINC01181787">
    <property type="protein sequence ID" value="SVD91660.1"/>
    <property type="molecule type" value="Genomic_DNA"/>
</dbReference>
<name>A0A382Z8P3_9ZZZZ</name>
<dbReference type="AlphaFoldDB" id="A0A382Z8P3"/>